<feature type="zinc finger region" description="C3H1-type" evidence="1">
    <location>
        <begin position="201"/>
        <end position="229"/>
    </location>
</feature>
<feature type="domain" description="C3H1-type" evidence="4">
    <location>
        <begin position="169"/>
        <end position="197"/>
    </location>
</feature>
<reference evidence="6" key="1">
    <citation type="submission" date="2022-11" db="UniProtKB">
        <authorList>
            <consortium name="WormBaseParasite"/>
        </authorList>
    </citation>
    <scope>IDENTIFICATION</scope>
</reference>
<keyword evidence="5" id="KW-1185">Reference proteome</keyword>
<evidence type="ECO:0000256" key="1">
    <source>
        <dbReference type="PROSITE-ProRule" id="PRU00723"/>
    </source>
</evidence>
<feature type="domain" description="C3H1-type" evidence="4">
    <location>
        <begin position="201"/>
        <end position="229"/>
    </location>
</feature>
<feature type="compositionally biased region" description="Gly residues" evidence="3">
    <location>
        <begin position="818"/>
        <end position="834"/>
    </location>
</feature>
<feature type="coiled-coil region" evidence="2">
    <location>
        <begin position="711"/>
        <end position="781"/>
    </location>
</feature>
<keyword evidence="1" id="KW-0863">Zinc-finger</keyword>
<name>A0A914GXX5_GLORO</name>
<feature type="domain" description="C3H1-type" evidence="4">
    <location>
        <begin position="231"/>
        <end position="259"/>
    </location>
</feature>
<feature type="region of interest" description="Disordered" evidence="3">
    <location>
        <begin position="496"/>
        <end position="598"/>
    </location>
</feature>
<feature type="compositionally biased region" description="Acidic residues" evidence="3">
    <location>
        <begin position="884"/>
        <end position="910"/>
    </location>
</feature>
<feature type="compositionally biased region" description="Gly residues" evidence="3">
    <location>
        <begin position="555"/>
        <end position="565"/>
    </location>
</feature>
<dbReference type="SMART" id="SM00356">
    <property type="entry name" value="ZnF_C3H1"/>
    <property type="match status" value="3"/>
</dbReference>
<evidence type="ECO:0000313" key="6">
    <source>
        <dbReference type="WBParaSite" id="Gr19_v10_g12359.t1"/>
    </source>
</evidence>
<dbReference type="PROSITE" id="PS50103">
    <property type="entry name" value="ZF_C3H1"/>
    <property type="match status" value="3"/>
</dbReference>
<feature type="compositionally biased region" description="Polar residues" evidence="3">
    <location>
        <begin position="414"/>
        <end position="423"/>
    </location>
</feature>
<feature type="zinc finger region" description="C3H1-type" evidence="1">
    <location>
        <begin position="169"/>
        <end position="197"/>
    </location>
</feature>
<organism evidence="5 6">
    <name type="scientific">Globodera rostochiensis</name>
    <name type="common">Golden nematode worm</name>
    <name type="synonym">Heterodera rostochiensis</name>
    <dbReference type="NCBI Taxonomy" id="31243"/>
    <lineage>
        <taxon>Eukaryota</taxon>
        <taxon>Metazoa</taxon>
        <taxon>Ecdysozoa</taxon>
        <taxon>Nematoda</taxon>
        <taxon>Chromadorea</taxon>
        <taxon>Rhabditida</taxon>
        <taxon>Tylenchina</taxon>
        <taxon>Tylenchomorpha</taxon>
        <taxon>Tylenchoidea</taxon>
        <taxon>Heteroderidae</taxon>
        <taxon>Heteroderinae</taxon>
        <taxon>Globodera</taxon>
    </lineage>
</organism>
<dbReference type="AlphaFoldDB" id="A0A914GXX5"/>
<dbReference type="WBParaSite" id="Gr19_v10_g12359.t1">
    <property type="protein sequence ID" value="Gr19_v10_g12359.t1"/>
    <property type="gene ID" value="Gr19_v10_g12359"/>
</dbReference>
<keyword evidence="2" id="KW-0175">Coiled coil</keyword>
<accession>A0A914GXX5</accession>
<feature type="region of interest" description="Disordered" evidence="3">
    <location>
        <begin position="791"/>
        <end position="853"/>
    </location>
</feature>
<feature type="zinc finger region" description="C3H1-type" evidence="1">
    <location>
        <begin position="231"/>
        <end position="259"/>
    </location>
</feature>
<evidence type="ECO:0000259" key="4">
    <source>
        <dbReference type="PROSITE" id="PS50103"/>
    </source>
</evidence>
<evidence type="ECO:0000256" key="2">
    <source>
        <dbReference type="SAM" id="Coils"/>
    </source>
</evidence>
<dbReference type="Gene3D" id="4.10.1000.10">
    <property type="entry name" value="Zinc finger, CCCH-type"/>
    <property type="match status" value="1"/>
</dbReference>
<proteinExistence type="predicted"/>
<feature type="region of interest" description="Disordered" evidence="3">
    <location>
        <begin position="57"/>
        <end position="83"/>
    </location>
</feature>
<evidence type="ECO:0000256" key="3">
    <source>
        <dbReference type="SAM" id="MobiDB-lite"/>
    </source>
</evidence>
<feature type="compositionally biased region" description="Polar residues" evidence="3">
    <location>
        <begin position="71"/>
        <end position="83"/>
    </location>
</feature>
<dbReference type="GO" id="GO:0008270">
    <property type="term" value="F:zinc ion binding"/>
    <property type="evidence" value="ECO:0007669"/>
    <property type="project" value="UniProtKB-KW"/>
</dbReference>
<feature type="region of interest" description="Disordered" evidence="3">
    <location>
        <begin position="310"/>
        <end position="457"/>
    </location>
</feature>
<feature type="compositionally biased region" description="Basic residues" evidence="3">
    <location>
        <begin position="365"/>
        <end position="375"/>
    </location>
</feature>
<feature type="compositionally biased region" description="Polar residues" evidence="3">
    <location>
        <begin position="835"/>
        <end position="849"/>
    </location>
</feature>
<keyword evidence="1" id="KW-0479">Metal-binding</keyword>
<dbReference type="InterPro" id="IPR000571">
    <property type="entry name" value="Znf_CCCH"/>
</dbReference>
<sequence length="934" mass="103545">MRTTIILETKQLMPHQIAKNLVAARIRKKAFIWFRRTTTAMENIPRWDKDLAPNCERPQTEQEHQLLRGPGTSQEMASSGNTNGFGYATPSSNVWVSSELLAKMHQQQQQTSITTRNSTIIPNCHSFSSPTSFDTNNHQLVVSKSSDLRTRKRFYNQSLVIFKNGKRLYAGSKDCFQFLETGNCLNGVFCEFEHDGSAEHAAKKVCPSLMRGQCRNSGDTCPDGPHSTLMQHQMPVCDYYLRMCCSKGKDQCPYLHVKHTDGMDPCDEFNKGCCQQGVMCNSPHRYRYHRIKEKQMERSKLSANLQEYGTDRHKNLHSTSTGIKNDTLKCREHVKKRKASTSEGSDELGSGREEQQQTENIAASRQRRTAAMKSHKVWDVLKPGAKGHAEGEADPNEAQPASKMGRPPKRKAQGVSSFTSPTEENVKMEIEPSTEIQQGQQDEKIFDQQSDQKGSQRIVLNRKVAATSLSATNLWTQPQPAKDRGQLQLIEKEVEKHQQFADDPMTNTEEPSDEEDEDRMSPQGDRVLLDDPNDEDYPEFPTRAGRRGRGEGQQRGRGGGRGSRGGTATAAHSLRGTTSTRGRPRGSRMPMGGGVMGGRVNFTLGTGRGGRVPMGYYPPPRGSFGPGGTPSIYSIQPSGGIVGDLPLRPPSVRIVRARPAGEVAVHQQNASSGFRPLSVRPSPMVQYNEESFKINRELENYRDSIVPGASVQQFNDIIDQLLDEMSRAAEDRDKLTASHREYVDHLQLTHSAAQEIKDKRIRQLEQSLDQMQQKLMLSFKNEQLHLVKNTVEGSSQERGGGVLERQSSEHQQLSQDGARGGGVGDSGPAGGGGALNTSSAVSSVPSQMENLRPAGTRVRIAMGSAVEGGEGAGQQAQLGLNSPYDDDYEDDELDDEEEFEYDEGDSADIDDDLGAQRRLSLISRFRKLHKVIVT</sequence>
<protein>
    <submittedName>
        <fullName evidence="6">C3H1-type domain-containing protein</fullName>
    </submittedName>
</protein>
<evidence type="ECO:0000313" key="5">
    <source>
        <dbReference type="Proteomes" id="UP000887572"/>
    </source>
</evidence>
<dbReference type="Proteomes" id="UP000887572">
    <property type="component" value="Unplaced"/>
</dbReference>
<keyword evidence="1" id="KW-0862">Zinc</keyword>
<feature type="region of interest" description="Disordered" evidence="3">
    <location>
        <begin position="867"/>
        <end position="910"/>
    </location>
</feature>